<dbReference type="GO" id="GO:0106430">
    <property type="term" value="F:dihydroorotate dehydrogenase (quinone) activity"/>
    <property type="evidence" value="ECO:0007669"/>
    <property type="project" value="UniProtKB-EC"/>
</dbReference>
<evidence type="ECO:0000256" key="2">
    <source>
        <dbReference type="ARBA" id="ARBA00005161"/>
    </source>
</evidence>
<dbReference type="AlphaFoldDB" id="A0A8K0G0D4"/>
<evidence type="ECO:0000256" key="3">
    <source>
        <dbReference type="ARBA" id="ARBA00005359"/>
    </source>
</evidence>
<dbReference type="UniPathway" id="UPA00070">
    <property type="reaction ID" value="UER00946"/>
</dbReference>
<evidence type="ECO:0000256" key="8">
    <source>
        <dbReference type="ARBA" id="ARBA00023002"/>
    </source>
</evidence>
<evidence type="ECO:0000256" key="9">
    <source>
        <dbReference type="ARBA" id="ARBA00023136"/>
    </source>
</evidence>
<dbReference type="GO" id="GO:0005743">
    <property type="term" value="C:mitochondrial inner membrane"/>
    <property type="evidence" value="ECO:0007669"/>
    <property type="project" value="UniProtKB-SubCell"/>
</dbReference>
<organism evidence="13 14">
    <name type="scientific">Ignelater luminosus</name>
    <name type="common">Cucubano</name>
    <name type="synonym">Pyrophorus luminosus</name>
    <dbReference type="NCBI Taxonomy" id="2038154"/>
    <lineage>
        <taxon>Eukaryota</taxon>
        <taxon>Metazoa</taxon>
        <taxon>Ecdysozoa</taxon>
        <taxon>Arthropoda</taxon>
        <taxon>Hexapoda</taxon>
        <taxon>Insecta</taxon>
        <taxon>Pterygota</taxon>
        <taxon>Neoptera</taxon>
        <taxon>Endopterygota</taxon>
        <taxon>Coleoptera</taxon>
        <taxon>Polyphaga</taxon>
        <taxon>Elateriformia</taxon>
        <taxon>Elateroidea</taxon>
        <taxon>Elateridae</taxon>
        <taxon>Agrypninae</taxon>
        <taxon>Pyrophorini</taxon>
        <taxon>Ignelater</taxon>
    </lineage>
</organism>
<feature type="transmembrane region" description="Helical" evidence="11">
    <location>
        <begin position="12"/>
        <end position="30"/>
    </location>
</feature>
<evidence type="ECO:0000256" key="5">
    <source>
        <dbReference type="ARBA" id="ARBA00017599"/>
    </source>
</evidence>
<dbReference type="PROSITE" id="PS00911">
    <property type="entry name" value="DHODEHASE_1"/>
    <property type="match status" value="1"/>
</dbReference>
<comment type="similarity">
    <text evidence="3 11">Belongs to the dihydroorotate dehydrogenase family. Type 2 subfamily.</text>
</comment>
<dbReference type="InterPro" id="IPR001295">
    <property type="entry name" value="Dihydroorotate_DH_CS"/>
</dbReference>
<dbReference type="PANTHER" id="PTHR48109">
    <property type="entry name" value="DIHYDROOROTATE DEHYDROGENASE (QUINONE), MITOCHONDRIAL-RELATED"/>
    <property type="match status" value="1"/>
</dbReference>
<reference evidence="13" key="1">
    <citation type="submission" date="2019-08" db="EMBL/GenBank/DDBJ databases">
        <title>The genome of the North American firefly Photinus pyralis.</title>
        <authorList>
            <consortium name="Photinus pyralis genome working group"/>
            <person name="Fallon T.R."/>
            <person name="Sander Lower S.E."/>
            <person name="Weng J.-K."/>
        </authorList>
    </citation>
    <scope>NUCLEOTIDE SEQUENCE</scope>
    <source>
        <strain evidence="13">TRF0915ILg1</strain>
        <tissue evidence="13">Whole body</tissue>
    </source>
</reference>
<protein>
    <recommendedName>
        <fullName evidence="5 11">Dihydroorotate dehydrogenase (quinone), mitochondrial</fullName>
        <shortName evidence="11">DHOdehase</shortName>
        <ecNumber evidence="4 11">1.3.5.2</ecNumber>
    </recommendedName>
</protein>
<feature type="domain" description="Dihydroorotate dehydrogenase catalytic" evidence="12">
    <location>
        <begin position="77"/>
        <end position="355"/>
    </location>
</feature>
<dbReference type="NCBIfam" id="TIGR01036">
    <property type="entry name" value="pyrD_sub2"/>
    <property type="match status" value="1"/>
</dbReference>
<dbReference type="SUPFAM" id="SSF51395">
    <property type="entry name" value="FMN-linked oxidoreductases"/>
    <property type="match status" value="1"/>
</dbReference>
<dbReference type="InterPro" id="IPR013785">
    <property type="entry name" value="Aldolase_TIM"/>
</dbReference>
<dbReference type="CDD" id="cd04738">
    <property type="entry name" value="DHOD_2_like"/>
    <property type="match status" value="1"/>
</dbReference>
<dbReference type="GO" id="GO:0006207">
    <property type="term" value="P:'de novo' pyrimidine nucleobase biosynthetic process"/>
    <property type="evidence" value="ECO:0007669"/>
    <property type="project" value="InterPro"/>
</dbReference>
<comment type="subcellular location">
    <subcellularLocation>
        <location evidence="1">Membrane</location>
    </subcellularLocation>
    <subcellularLocation>
        <location evidence="11">Mitochondrion inner membrane</location>
        <topology evidence="11">Single-pass membrane protein</topology>
    </subcellularLocation>
</comment>
<dbReference type="Proteomes" id="UP000801492">
    <property type="component" value="Unassembled WGS sequence"/>
</dbReference>
<dbReference type="NCBIfam" id="NF003652">
    <property type="entry name" value="PRK05286.2-5"/>
    <property type="match status" value="1"/>
</dbReference>
<keyword evidence="11" id="KW-1133">Transmembrane helix</keyword>
<dbReference type="PANTHER" id="PTHR48109:SF4">
    <property type="entry name" value="DIHYDROOROTATE DEHYDROGENASE (QUINONE), MITOCHONDRIAL"/>
    <property type="match status" value="1"/>
</dbReference>
<comment type="catalytic activity">
    <reaction evidence="10 11">
        <text>(S)-dihydroorotate + a quinone = orotate + a quinol</text>
        <dbReference type="Rhea" id="RHEA:30187"/>
        <dbReference type="ChEBI" id="CHEBI:24646"/>
        <dbReference type="ChEBI" id="CHEBI:30839"/>
        <dbReference type="ChEBI" id="CHEBI:30864"/>
        <dbReference type="ChEBI" id="CHEBI:132124"/>
        <dbReference type="EC" id="1.3.5.2"/>
    </reaction>
</comment>
<evidence type="ECO:0000256" key="1">
    <source>
        <dbReference type="ARBA" id="ARBA00004370"/>
    </source>
</evidence>
<evidence type="ECO:0000256" key="4">
    <source>
        <dbReference type="ARBA" id="ARBA00012791"/>
    </source>
</evidence>
<dbReference type="OrthoDB" id="14784at2759"/>
<dbReference type="EMBL" id="VTPC01090858">
    <property type="protein sequence ID" value="KAF2881084.1"/>
    <property type="molecule type" value="Genomic_DNA"/>
</dbReference>
<keyword evidence="9 11" id="KW-0472">Membrane</keyword>
<dbReference type="Pfam" id="PF01180">
    <property type="entry name" value="DHO_dh"/>
    <property type="match status" value="1"/>
</dbReference>
<dbReference type="GO" id="GO:0044205">
    <property type="term" value="P:'de novo' UMP biosynthetic process"/>
    <property type="evidence" value="ECO:0007669"/>
    <property type="project" value="UniProtKB-UniPathway"/>
</dbReference>
<dbReference type="InterPro" id="IPR005719">
    <property type="entry name" value="Dihydroorotate_DH_2"/>
</dbReference>
<evidence type="ECO:0000259" key="12">
    <source>
        <dbReference type="Pfam" id="PF01180"/>
    </source>
</evidence>
<keyword evidence="6 11" id="KW-0285">Flavoprotein</keyword>
<keyword evidence="11" id="KW-0999">Mitochondrion inner membrane</keyword>
<evidence type="ECO:0000256" key="7">
    <source>
        <dbReference type="ARBA" id="ARBA00022643"/>
    </source>
</evidence>
<sequence>MSRLSIQRKLKSFAVVVLGGVSTFSAINIYRGNDKFYQDFVMPLVHRLDPESAHELAIFASKYRLIPKSHYEDPDSLRINIFGKRLSNPIGLAAGFDKHAEAIVGLRDIGFGFVEVGSVTPFPQLGNDRPRVFRLSEDRAVINRYGFNSVGYDKVYERMEELRFKNNLNYTVGVNLGKNKTSDDPINDYVQGIYKFGPVSDYLVINVSSPNTPGLRKMQTKLKKPYLLLKLAPDLSYEEKKDIAEVVKMKSCRMDGLIVSNTTVDRPDYLKDHVNKREIGGLSGLPLKDTSTKMISDMYKLTNGITIIGVGGIFSGKDAYEKIKAGASAIQIYTGLIYEGPPIVARIKRELAELLKGDGYHNIAEAVGQDVR</sequence>
<comment type="cofactor">
    <cofactor evidence="11">
        <name>FMN</name>
        <dbReference type="ChEBI" id="CHEBI:58210"/>
    </cofactor>
    <text evidence="11">Binds 1 FMN per subunit.</text>
</comment>
<comment type="caution">
    <text evidence="13">The sequence shown here is derived from an EMBL/GenBank/DDBJ whole genome shotgun (WGS) entry which is preliminary data.</text>
</comment>
<gene>
    <name evidence="13" type="ORF">ILUMI_25086</name>
</gene>
<keyword evidence="11" id="KW-0812">Transmembrane</keyword>
<evidence type="ECO:0000256" key="6">
    <source>
        <dbReference type="ARBA" id="ARBA00022630"/>
    </source>
</evidence>
<comment type="pathway">
    <text evidence="2 11">Pyrimidine metabolism; UMP biosynthesis via de novo pathway; orotate from (S)-dihydroorotate (quinone route): step 1/1.</text>
</comment>
<evidence type="ECO:0000313" key="14">
    <source>
        <dbReference type="Proteomes" id="UP000801492"/>
    </source>
</evidence>
<accession>A0A8K0G0D4</accession>
<dbReference type="PROSITE" id="PS00912">
    <property type="entry name" value="DHODEHASE_2"/>
    <property type="match status" value="1"/>
</dbReference>
<name>A0A8K0G0D4_IGNLU</name>
<dbReference type="InterPro" id="IPR005720">
    <property type="entry name" value="Dihydroorotate_DH_cat"/>
</dbReference>
<dbReference type="InterPro" id="IPR050074">
    <property type="entry name" value="DHO_dehydrogenase"/>
</dbReference>
<evidence type="ECO:0000256" key="10">
    <source>
        <dbReference type="ARBA" id="ARBA00048639"/>
    </source>
</evidence>
<dbReference type="Gene3D" id="3.20.20.70">
    <property type="entry name" value="Aldolase class I"/>
    <property type="match status" value="1"/>
</dbReference>
<keyword evidence="8 11" id="KW-0560">Oxidoreductase</keyword>
<keyword evidence="7 11" id="KW-0288">FMN</keyword>
<evidence type="ECO:0000256" key="11">
    <source>
        <dbReference type="RuleBase" id="RU361255"/>
    </source>
</evidence>
<evidence type="ECO:0000313" key="13">
    <source>
        <dbReference type="EMBL" id="KAF2881084.1"/>
    </source>
</evidence>
<keyword evidence="14" id="KW-1185">Reference proteome</keyword>
<dbReference type="EC" id="1.3.5.2" evidence="4 11"/>
<keyword evidence="11" id="KW-0496">Mitochondrion</keyword>
<proteinExistence type="inferred from homology"/>